<dbReference type="PROSITE" id="PS51354">
    <property type="entry name" value="GLUTAREDOXIN_2"/>
    <property type="match status" value="1"/>
</dbReference>
<evidence type="ECO:0000256" key="6">
    <source>
        <dbReference type="ARBA" id="ARBA00023157"/>
    </source>
</evidence>
<protein>
    <recommendedName>
        <fullName evidence="3">Glutaredoxin-like protein NrdH</fullName>
    </recommendedName>
</protein>
<comment type="function">
    <text evidence="1">Electron transport system for the ribonucleotide reductase system NrdEF.</text>
</comment>
<dbReference type="EMBL" id="MWWU01000002">
    <property type="protein sequence ID" value="OZG55846.1"/>
    <property type="molecule type" value="Genomic_DNA"/>
</dbReference>
<evidence type="ECO:0000256" key="2">
    <source>
        <dbReference type="ARBA" id="ARBA00007787"/>
    </source>
</evidence>
<dbReference type="Pfam" id="PF00462">
    <property type="entry name" value="Glutaredoxin"/>
    <property type="match status" value="1"/>
</dbReference>
<evidence type="ECO:0000313" key="9">
    <source>
        <dbReference type="EMBL" id="OZG55846.1"/>
    </source>
</evidence>
<proteinExistence type="inferred from homology"/>
<dbReference type="SUPFAM" id="SSF52833">
    <property type="entry name" value="Thioredoxin-like"/>
    <property type="match status" value="1"/>
</dbReference>
<keyword evidence="10" id="KW-1185">Reference proteome</keyword>
<dbReference type="OrthoDB" id="8545217at2"/>
<evidence type="ECO:0000313" key="10">
    <source>
        <dbReference type="Proteomes" id="UP000228976"/>
    </source>
</evidence>
<dbReference type="CDD" id="cd02976">
    <property type="entry name" value="NrdH"/>
    <property type="match status" value="1"/>
</dbReference>
<keyword evidence="5" id="KW-0249">Electron transport</keyword>
<evidence type="ECO:0000256" key="5">
    <source>
        <dbReference type="ARBA" id="ARBA00022982"/>
    </source>
</evidence>
<dbReference type="GO" id="GO:0009055">
    <property type="term" value="F:electron transfer activity"/>
    <property type="evidence" value="ECO:0007669"/>
    <property type="project" value="TreeGrafter"/>
</dbReference>
<dbReference type="PANTHER" id="PTHR34386">
    <property type="entry name" value="GLUTAREDOXIN"/>
    <property type="match status" value="1"/>
</dbReference>
<dbReference type="InterPro" id="IPR036249">
    <property type="entry name" value="Thioredoxin-like_sf"/>
</dbReference>
<comment type="caution">
    <text evidence="9">The sequence shown here is derived from an EMBL/GenBank/DDBJ whole genome shotgun (WGS) entry which is preliminary data.</text>
</comment>
<gene>
    <name evidence="9" type="ORF">AEAE_0334</name>
</gene>
<reference evidence="9 10" key="1">
    <citation type="journal article" date="2017" name="BMC Genomics">
        <title>Comparative genomic and phylogenomic analyses of the Bifidobacteriaceae family.</title>
        <authorList>
            <person name="Lugli G.A."/>
            <person name="Milani C."/>
            <person name="Turroni F."/>
            <person name="Duranti S."/>
            <person name="Mancabelli L."/>
            <person name="Mangifesta M."/>
            <person name="Ferrario C."/>
            <person name="Modesto M."/>
            <person name="Mattarelli P."/>
            <person name="Jiri K."/>
            <person name="van Sinderen D."/>
            <person name="Ventura M."/>
        </authorList>
    </citation>
    <scope>NUCLEOTIDE SEQUENCE [LARGE SCALE GENOMIC DNA]</scope>
    <source>
        <strain evidence="9 10">LMG 21773</strain>
    </source>
</reference>
<dbReference type="InterPro" id="IPR051548">
    <property type="entry name" value="Grx-like_ET"/>
</dbReference>
<evidence type="ECO:0000259" key="8">
    <source>
        <dbReference type="Pfam" id="PF00462"/>
    </source>
</evidence>
<dbReference type="GO" id="GO:0045454">
    <property type="term" value="P:cell redox homeostasis"/>
    <property type="evidence" value="ECO:0007669"/>
    <property type="project" value="InterPro"/>
</dbReference>
<evidence type="ECO:0000256" key="7">
    <source>
        <dbReference type="ARBA" id="ARBA00023284"/>
    </source>
</evidence>
<dbReference type="Gene3D" id="3.40.30.10">
    <property type="entry name" value="Glutaredoxin"/>
    <property type="match status" value="1"/>
</dbReference>
<dbReference type="NCBIfam" id="TIGR02194">
    <property type="entry name" value="GlrX_NrdH"/>
    <property type="match status" value="1"/>
</dbReference>
<dbReference type="Proteomes" id="UP000228976">
    <property type="component" value="Unassembled WGS sequence"/>
</dbReference>
<dbReference type="AlphaFoldDB" id="A0A261FAA7"/>
<accession>A0A261FAA7</accession>
<sequence length="89" mass="9914">MNVTVYAKPHCPQCAATQRQLKRLGVDYREIDITQDEEALKKVLAAGFKQAPVVMTDHDAWSGYRPDKIKALVPSTPEALRAVAYSSVR</sequence>
<evidence type="ECO:0000256" key="3">
    <source>
        <dbReference type="ARBA" id="ARBA00017945"/>
    </source>
</evidence>
<feature type="domain" description="Glutaredoxin" evidence="8">
    <location>
        <begin position="3"/>
        <end position="58"/>
    </location>
</feature>
<keyword evidence="7" id="KW-0676">Redox-active center</keyword>
<dbReference type="InterPro" id="IPR011909">
    <property type="entry name" value="GlrX_NrdH"/>
</dbReference>
<name>A0A261FAA7_9BIFI</name>
<dbReference type="InterPro" id="IPR002109">
    <property type="entry name" value="Glutaredoxin"/>
</dbReference>
<dbReference type="RefSeq" id="WP_094689454.1">
    <property type="nucleotide sequence ID" value="NZ_JACBYZ010000001.1"/>
</dbReference>
<dbReference type="PANTHER" id="PTHR34386:SF1">
    <property type="entry name" value="GLUTAREDOXIN-LIKE PROTEIN NRDH"/>
    <property type="match status" value="1"/>
</dbReference>
<organism evidence="9 10">
    <name type="scientific">Aeriscardovia aeriphila</name>
    <dbReference type="NCBI Taxonomy" id="218139"/>
    <lineage>
        <taxon>Bacteria</taxon>
        <taxon>Bacillati</taxon>
        <taxon>Actinomycetota</taxon>
        <taxon>Actinomycetes</taxon>
        <taxon>Bifidobacteriales</taxon>
        <taxon>Bifidobacteriaceae</taxon>
        <taxon>Aeriscardovia</taxon>
    </lineage>
</organism>
<evidence type="ECO:0000256" key="4">
    <source>
        <dbReference type="ARBA" id="ARBA00022448"/>
    </source>
</evidence>
<evidence type="ECO:0000256" key="1">
    <source>
        <dbReference type="ARBA" id="ARBA00002292"/>
    </source>
</evidence>
<comment type="similarity">
    <text evidence="2">Belongs to the glutaredoxin family.</text>
</comment>
<keyword evidence="6" id="KW-1015">Disulfide bond</keyword>
<keyword evidence="4" id="KW-0813">Transport</keyword>